<reference evidence="3 5" key="1">
    <citation type="journal article" date="2015" name="Genome Announc.">
        <title>Complete genome sequences for 59 burkholderia isolates, both pathogenic and near neighbor.</title>
        <authorList>
            <person name="Johnson S.L."/>
            <person name="Bishop-Lilly K.A."/>
            <person name="Ladner J.T."/>
            <person name="Daligault H.E."/>
            <person name="Davenport K.W."/>
            <person name="Jaissle J."/>
            <person name="Frey K.G."/>
            <person name="Koroleva G.I."/>
            <person name="Bruce D.C."/>
            <person name="Coyne S.R."/>
            <person name="Broomall S.M."/>
            <person name="Li P.E."/>
            <person name="Teshima H."/>
            <person name="Gibbons H.S."/>
            <person name="Palacios G.F."/>
            <person name="Rosenzweig C.N."/>
            <person name="Redden C.L."/>
            <person name="Xu Y."/>
            <person name="Minogue T.D."/>
            <person name="Chain P.S."/>
        </authorList>
    </citation>
    <scope>NUCLEOTIDE SEQUENCE [LARGE SCALE GENOMIC DNA]</scope>
    <source>
        <strain evidence="3 5">ATCC BAA-463</strain>
    </source>
</reference>
<feature type="region of interest" description="Disordered" evidence="1">
    <location>
        <begin position="44"/>
        <end position="86"/>
    </location>
</feature>
<protein>
    <recommendedName>
        <fullName evidence="7">DUF4148 domain-containing protein</fullName>
    </recommendedName>
</protein>
<evidence type="ECO:0000313" key="3">
    <source>
        <dbReference type="EMBL" id="AJZ58302.1"/>
    </source>
</evidence>
<evidence type="ECO:0000313" key="4">
    <source>
        <dbReference type="EMBL" id="MDT8838213.1"/>
    </source>
</evidence>
<dbReference type="Proteomes" id="UP000032614">
    <property type="component" value="Chromosome 1"/>
</dbReference>
<evidence type="ECO:0008006" key="7">
    <source>
        <dbReference type="Google" id="ProtNLM"/>
    </source>
</evidence>
<dbReference type="EMBL" id="JANSLM010000003">
    <property type="protein sequence ID" value="MDT8838213.1"/>
    <property type="molecule type" value="Genomic_DNA"/>
</dbReference>
<dbReference type="RefSeq" id="WP_046566634.1">
    <property type="nucleotide sequence ID" value="NZ_CP010026.1"/>
</dbReference>
<proteinExistence type="predicted"/>
<dbReference type="EMBL" id="CP010026">
    <property type="protein sequence ID" value="AJZ58302.1"/>
    <property type="molecule type" value="Genomic_DNA"/>
</dbReference>
<dbReference type="Proteomes" id="UP001246473">
    <property type="component" value="Unassembled WGS sequence"/>
</dbReference>
<reference evidence="4" key="2">
    <citation type="submission" date="2022-08" db="EMBL/GenBank/DDBJ databases">
        <authorList>
            <person name="Kim S.-J."/>
        </authorList>
    </citation>
    <scope>NUCLEOTIDE SEQUENCE</scope>
    <source>
        <strain evidence="4">KJ</strain>
    </source>
</reference>
<evidence type="ECO:0000313" key="5">
    <source>
        <dbReference type="Proteomes" id="UP000032614"/>
    </source>
</evidence>
<evidence type="ECO:0000256" key="2">
    <source>
        <dbReference type="SAM" id="SignalP"/>
    </source>
</evidence>
<organism evidence="4 6">
    <name type="scientific">Paraburkholderia fungorum</name>
    <dbReference type="NCBI Taxonomy" id="134537"/>
    <lineage>
        <taxon>Bacteria</taxon>
        <taxon>Pseudomonadati</taxon>
        <taxon>Pseudomonadota</taxon>
        <taxon>Betaproteobacteria</taxon>
        <taxon>Burkholderiales</taxon>
        <taxon>Burkholderiaceae</taxon>
        <taxon>Paraburkholderia</taxon>
    </lineage>
</organism>
<evidence type="ECO:0000256" key="1">
    <source>
        <dbReference type="SAM" id="MobiDB-lite"/>
    </source>
</evidence>
<sequence>MTIPFRRTSSLLILTFAAYGAPALAQNAAPAPAAPVLAATGSTSYGTPAAAAPVKPGTAHRKSEADLLGAPRDYGSPDAQQGDTAAAQQAALLDEQRMTVLGGQGAQPAVGKAQRNNKLPAGANGKVRVAGQPGGPNAVDGLMPEGAAKTTYADPYAPGKHAVYKSPW</sequence>
<gene>
    <name evidence="3" type="ORF">OI25_872</name>
    <name evidence="4" type="ORF">ParKJ_12390</name>
</gene>
<name>A0AAP5UTK9_9BURK</name>
<dbReference type="KEGG" id="bfn:OI25_872"/>
<dbReference type="GeneID" id="66514870"/>
<dbReference type="AlphaFoldDB" id="A0AAP5UTK9"/>
<feature type="chain" id="PRO_5042798116" description="DUF4148 domain-containing protein" evidence="2">
    <location>
        <begin position="26"/>
        <end position="168"/>
    </location>
</feature>
<feature type="signal peptide" evidence="2">
    <location>
        <begin position="1"/>
        <end position="25"/>
    </location>
</feature>
<keyword evidence="2" id="KW-0732">Signal</keyword>
<evidence type="ECO:0000313" key="6">
    <source>
        <dbReference type="Proteomes" id="UP001246473"/>
    </source>
</evidence>
<accession>A0AAP5UTK9</accession>